<dbReference type="RefSeq" id="WP_182809652.1">
    <property type="nucleotide sequence ID" value="NZ_JACJFM010000020.1"/>
</dbReference>
<dbReference type="GO" id="GO:0043709">
    <property type="term" value="P:cell adhesion involved in single-species biofilm formation"/>
    <property type="evidence" value="ECO:0007669"/>
    <property type="project" value="TreeGrafter"/>
</dbReference>
<name>A0A839IT90_9GAMM</name>
<evidence type="ECO:0000256" key="2">
    <source>
        <dbReference type="ARBA" id="ARBA00012528"/>
    </source>
</evidence>
<feature type="domain" description="GGDEF" evidence="4">
    <location>
        <begin position="150"/>
        <end position="279"/>
    </location>
</feature>
<dbReference type="GO" id="GO:0005886">
    <property type="term" value="C:plasma membrane"/>
    <property type="evidence" value="ECO:0007669"/>
    <property type="project" value="TreeGrafter"/>
</dbReference>
<evidence type="ECO:0000256" key="1">
    <source>
        <dbReference type="ARBA" id="ARBA00001946"/>
    </source>
</evidence>
<evidence type="ECO:0000256" key="3">
    <source>
        <dbReference type="ARBA" id="ARBA00034247"/>
    </source>
</evidence>
<dbReference type="InterPro" id="IPR043128">
    <property type="entry name" value="Rev_trsase/Diguanyl_cyclase"/>
</dbReference>
<dbReference type="EC" id="2.7.7.65" evidence="2"/>
<dbReference type="PROSITE" id="PS50887">
    <property type="entry name" value="GGDEF"/>
    <property type="match status" value="1"/>
</dbReference>
<evidence type="ECO:0000313" key="6">
    <source>
        <dbReference type="Proteomes" id="UP000565262"/>
    </source>
</evidence>
<dbReference type="SUPFAM" id="SSF55073">
    <property type="entry name" value="Nucleotide cyclase"/>
    <property type="match status" value="1"/>
</dbReference>
<evidence type="ECO:0000259" key="4">
    <source>
        <dbReference type="PROSITE" id="PS50887"/>
    </source>
</evidence>
<organism evidence="5 6">
    <name type="scientific">Oceanospirillum sediminis</name>
    <dbReference type="NCBI Taxonomy" id="2760088"/>
    <lineage>
        <taxon>Bacteria</taxon>
        <taxon>Pseudomonadati</taxon>
        <taxon>Pseudomonadota</taxon>
        <taxon>Gammaproteobacteria</taxon>
        <taxon>Oceanospirillales</taxon>
        <taxon>Oceanospirillaceae</taxon>
        <taxon>Oceanospirillum</taxon>
    </lineage>
</organism>
<dbReference type="SMART" id="SM00267">
    <property type="entry name" value="GGDEF"/>
    <property type="match status" value="1"/>
</dbReference>
<protein>
    <recommendedName>
        <fullName evidence="2">diguanylate cyclase</fullName>
        <ecNumber evidence="2">2.7.7.65</ecNumber>
    </recommendedName>
</protein>
<dbReference type="Gene3D" id="3.30.70.270">
    <property type="match status" value="1"/>
</dbReference>
<dbReference type="AlphaFoldDB" id="A0A839IT90"/>
<accession>A0A839IT90</accession>
<dbReference type="InterPro" id="IPR029787">
    <property type="entry name" value="Nucleotide_cyclase"/>
</dbReference>
<reference evidence="5 6" key="1">
    <citation type="submission" date="2020-08" db="EMBL/GenBank/DDBJ databases">
        <title>Oceanospirillum sp. nov. isolated from marine sediment.</title>
        <authorList>
            <person name="Ji X."/>
        </authorList>
    </citation>
    <scope>NUCLEOTIDE SEQUENCE [LARGE SCALE GENOMIC DNA]</scope>
    <source>
        <strain evidence="5 6">D5</strain>
    </source>
</reference>
<comment type="catalytic activity">
    <reaction evidence="3">
        <text>2 GTP = 3',3'-c-di-GMP + 2 diphosphate</text>
        <dbReference type="Rhea" id="RHEA:24898"/>
        <dbReference type="ChEBI" id="CHEBI:33019"/>
        <dbReference type="ChEBI" id="CHEBI:37565"/>
        <dbReference type="ChEBI" id="CHEBI:58805"/>
        <dbReference type="EC" id="2.7.7.65"/>
    </reaction>
</comment>
<dbReference type="InterPro" id="IPR000160">
    <property type="entry name" value="GGDEF_dom"/>
</dbReference>
<comment type="cofactor">
    <cofactor evidence="1">
        <name>Mg(2+)</name>
        <dbReference type="ChEBI" id="CHEBI:18420"/>
    </cofactor>
</comment>
<dbReference type="InterPro" id="IPR050469">
    <property type="entry name" value="Diguanylate_Cyclase"/>
</dbReference>
<evidence type="ECO:0000313" key="5">
    <source>
        <dbReference type="EMBL" id="MBB1487874.1"/>
    </source>
</evidence>
<dbReference type="Proteomes" id="UP000565262">
    <property type="component" value="Unassembled WGS sequence"/>
</dbReference>
<keyword evidence="6" id="KW-1185">Reference proteome</keyword>
<sequence>MKNDNQQLEEIITIESGSLSLREISHITSTPERLQFYEKKYPDILYSTLLMSLTHESYTEAQAKRLWSGIRQHMDKLNNILQRDVGLSVATLDYLTNCSEHLSAPKIIEQDKSDFVSRAATIDELTGLYIRDVFDVMIKTSIGNAIHNNTPLCLLMIDIDDFKQVNDNYGHMTGDKVLAELGACLKQSIRESDMAIRYGGEELSVIMPETKEKNASKVGERIRKQVEQLEFDGFSVTVSIGLGSLNKVCRTPETLISAADEALYEAKHNGKNQLIISQCAIREN</sequence>
<dbReference type="PANTHER" id="PTHR45138">
    <property type="entry name" value="REGULATORY COMPONENTS OF SENSORY TRANSDUCTION SYSTEM"/>
    <property type="match status" value="1"/>
</dbReference>
<comment type="caution">
    <text evidence="5">The sequence shown here is derived from an EMBL/GenBank/DDBJ whole genome shotgun (WGS) entry which is preliminary data.</text>
</comment>
<dbReference type="FunFam" id="3.30.70.270:FF:000001">
    <property type="entry name" value="Diguanylate cyclase domain protein"/>
    <property type="match status" value="1"/>
</dbReference>
<proteinExistence type="predicted"/>
<dbReference type="EMBL" id="JACJFM010000020">
    <property type="protein sequence ID" value="MBB1487874.1"/>
    <property type="molecule type" value="Genomic_DNA"/>
</dbReference>
<dbReference type="GO" id="GO:1902201">
    <property type="term" value="P:negative regulation of bacterial-type flagellum-dependent cell motility"/>
    <property type="evidence" value="ECO:0007669"/>
    <property type="project" value="TreeGrafter"/>
</dbReference>
<dbReference type="PANTHER" id="PTHR45138:SF9">
    <property type="entry name" value="DIGUANYLATE CYCLASE DGCM-RELATED"/>
    <property type="match status" value="1"/>
</dbReference>
<gene>
    <name evidence="5" type="ORF">H4O21_14810</name>
</gene>
<dbReference type="Pfam" id="PF00990">
    <property type="entry name" value="GGDEF"/>
    <property type="match status" value="1"/>
</dbReference>
<dbReference type="GO" id="GO:0052621">
    <property type="term" value="F:diguanylate cyclase activity"/>
    <property type="evidence" value="ECO:0007669"/>
    <property type="project" value="UniProtKB-EC"/>
</dbReference>
<dbReference type="CDD" id="cd01949">
    <property type="entry name" value="GGDEF"/>
    <property type="match status" value="1"/>
</dbReference>
<dbReference type="NCBIfam" id="TIGR00254">
    <property type="entry name" value="GGDEF"/>
    <property type="match status" value="1"/>
</dbReference>